<dbReference type="InterPro" id="IPR036640">
    <property type="entry name" value="ABC1_TM_sf"/>
</dbReference>
<dbReference type="InterPro" id="IPR003439">
    <property type="entry name" value="ABC_transporter-like_ATP-bd"/>
</dbReference>
<evidence type="ECO:0000256" key="4">
    <source>
        <dbReference type="ARBA" id="ARBA00022741"/>
    </source>
</evidence>
<keyword evidence="6 9" id="KW-1133">Transmembrane helix</keyword>
<keyword evidence="4" id="KW-0547">Nucleotide-binding</keyword>
<dbReference type="Pfam" id="PF00005">
    <property type="entry name" value="ABC_tran"/>
    <property type="match status" value="1"/>
</dbReference>
<feature type="domain" description="ABC transmembrane type-1" evidence="11">
    <location>
        <begin position="24"/>
        <end position="306"/>
    </location>
</feature>
<organism evidence="12 13">
    <name type="scientific">Staphylococcus aureus</name>
    <dbReference type="NCBI Taxonomy" id="1280"/>
    <lineage>
        <taxon>Bacteria</taxon>
        <taxon>Bacillati</taxon>
        <taxon>Bacillota</taxon>
        <taxon>Bacilli</taxon>
        <taxon>Bacillales</taxon>
        <taxon>Staphylococcaceae</taxon>
        <taxon>Staphylococcus</taxon>
    </lineage>
</organism>
<dbReference type="FunFam" id="3.40.50.300:FF:000287">
    <property type="entry name" value="Multidrug ABC transporter ATP-binding protein"/>
    <property type="match status" value="1"/>
</dbReference>
<feature type="transmembrane region" description="Helical" evidence="9">
    <location>
        <begin position="247"/>
        <end position="269"/>
    </location>
</feature>
<reference evidence="12 13" key="1">
    <citation type="submission" date="2018-06" db="EMBL/GenBank/DDBJ databases">
        <authorList>
            <consortium name="Pathogen Informatics"/>
            <person name="Doyle S."/>
        </authorList>
    </citation>
    <scope>NUCLEOTIDE SEQUENCE [LARGE SCALE GENOMIC DNA]</scope>
    <source>
        <strain evidence="12 13">NCTC5664</strain>
    </source>
</reference>
<evidence type="ECO:0000256" key="5">
    <source>
        <dbReference type="ARBA" id="ARBA00022840"/>
    </source>
</evidence>
<dbReference type="SUPFAM" id="SSF52540">
    <property type="entry name" value="P-loop containing nucleoside triphosphate hydrolases"/>
    <property type="match status" value="1"/>
</dbReference>
<dbReference type="InterPro" id="IPR003593">
    <property type="entry name" value="AAA+_ATPase"/>
</dbReference>
<dbReference type="InterPro" id="IPR027417">
    <property type="entry name" value="P-loop_NTPase"/>
</dbReference>
<dbReference type="PANTHER" id="PTHR43394:SF1">
    <property type="entry name" value="ATP-BINDING CASSETTE SUB-FAMILY B MEMBER 10, MITOCHONDRIAL"/>
    <property type="match status" value="1"/>
</dbReference>
<evidence type="ECO:0000256" key="2">
    <source>
        <dbReference type="ARBA" id="ARBA00022448"/>
    </source>
</evidence>
<name>A0A380DNI1_STAAU</name>
<dbReference type="GO" id="GO:0005524">
    <property type="term" value="F:ATP binding"/>
    <property type="evidence" value="ECO:0007669"/>
    <property type="project" value="UniProtKB-KW"/>
</dbReference>
<evidence type="ECO:0000256" key="3">
    <source>
        <dbReference type="ARBA" id="ARBA00022692"/>
    </source>
</evidence>
<evidence type="ECO:0000259" key="10">
    <source>
        <dbReference type="PROSITE" id="PS50893"/>
    </source>
</evidence>
<keyword evidence="2" id="KW-0813">Transport</keyword>
<dbReference type="Proteomes" id="UP000254502">
    <property type="component" value="Unassembled WGS sequence"/>
</dbReference>
<feature type="transmembrane region" description="Helical" evidence="9">
    <location>
        <begin position="20"/>
        <end position="40"/>
    </location>
</feature>
<feature type="transmembrane region" description="Helical" evidence="9">
    <location>
        <begin position="60"/>
        <end position="84"/>
    </location>
</feature>
<proteinExistence type="predicted"/>
<evidence type="ECO:0000256" key="8">
    <source>
        <dbReference type="ARBA" id="ARBA00025074"/>
    </source>
</evidence>
<comment type="function">
    <text evidence="8">May be involved in multidrug export. Transmembrane domains (TMD) form a pore in the cell membrane and the ATP-binding domain (NBD) is responsible for energy generation.</text>
</comment>
<dbReference type="PROSITE" id="PS50929">
    <property type="entry name" value="ABC_TM1F"/>
    <property type="match status" value="1"/>
</dbReference>
<dbReference type="PROSITE" id="PS00211">
    <property type="entry name" value="ABC_TRANSPORTER_1"/>
    <property type="match status" value="1"/>
</dbReference>
<dbReference type="PROSITE" id="PS50893">
    <property type="entry name" value="ABC_TRANSPORTER_2"/>
    <property type="match status" value="1"/>
</dbReference>
<sequence>MKTNEHWIKLLLTFAQGAMFKIYLSILLSIISVFAGLVPYWTVYKIILLIINGNINIREVVIYITIAIVAYFIQVICFGSSTMLSHVTAYDILSNIRKKLAQKLMRLPLGVVESKKIGELKSIFVDKVETIELPLAHIIPEVVGNLLLSISIFIYILVIDWRMAMAMLVTVPISFIAFKKLMTGFNETYEHQVASNNYMNSSIVEYIEGIEVIKTFNQSQSSYKKYKDAVNDYKTHTLGWFQRTWTYMNLGASILPSTFLGILPVGMYLVSADKLSYAEFFLCLVLSLGVVAPIKNFTNYVNQLKSIQYAITEVHQVLNLEELEVSKKYKHPQNNNIEFDNVGFSYTNDRDSLVFNNLSFEIPEKTFTAIVGESGSGKSTIAKLLSRFWDVTLGEIKIGNVNIKDVDPKNLNELVGFVGQDNFLLNLTFKENIKLGNPEATDEEVENAAKLAQCHEFIEKLPDGYDTNVGTVGDKLSGGEKQRVTIARMILKDAPIIVLDEATAYVDPDNEQKIQEALNVLTRNKTLIVIAHRLSTIQHADQIMVLGKQRILEKGNHKQLIKQGGHYKQMWDMHIGVKEWGVSS</sequence>
<dbReference type="InterPro" id="IPR017871">
    <property type="entry name" value="ABC_transporter-like_CS"/>
</dbReference>
<dbReference type="GO" id="GO:0016887">
    <property type="term" value="F:ATP hydrolysis activity"/>
    <property type="evidence" value="ECO:0007669"/>
    <property type="project" value="InterPro"/>
</dbReference>
<evidence type="ECO:0000313" key="13">
    <source>
        <dbReference type="Proteomes" id="UP000254502"/>
    </source>
</evidence>
<dbReference type="EC" id="3.6.3.-" evidence="12"/>
<dbReference type="InterPro" id="IPR011527">
    <property type="entry name" value="ABC1_TM_dom"/>
</dbReference>
<evidence type="ECO:0000256" key="6">
    <source>
        <dbReference type="ARBA" id="ARBA00022989"/>
    </source>
</evidence>
<evidence type="ECO:0000256" key="1">
    <source>
        <dbReference type="ARBA" id="ARBA00004651"/>
    </source>
</evidence>
<evidence type="ECO:0000256" key="9">
    <source>
        <dbReference type="SAM" id="Phobius"/>
    </source>
</evidence>
<dbReference type="RefSeq" id="WP_111761740.1">
    <property type="nucleotide sequence ID" value="NZ_CP176566.1"/>
</dbReference>
<dbReference type="SUPFAM" id="SSF90123">
    <property type="entry name" value="ABC transporter transmembrane region"/>
    <property type="match status" value="1"/>
</dbReference>
<comment type="subcellular location">
    <subcellularLocation>
        <location evidence="1">Cell membrane</location>
        <topology evidence="1">Multi-pass membrane protein</topology>
    </subcellularLocation>
</comment>
<keyword evidence="12" id="KW-0378">Hydrolase</keyword>
<dbReference type="GO" id="GO:0005886">
    <property type="term" value="C:plasma membrane"/>
    <property type="evidence" value="ECO:0007669"/>
    <property type="project" value="UniProtKB-SubCell"/>
</dbReference>
<evidence type="ECO:0000259" key="11">
    <source>
        <dbReference type="PROSITE" id="PS50929"/>
    </source>
</evidence>
<evidence type="ECO:0000256" key="7">
    <source>
        <dbReference type="ARBA" id="ARBA00023136"/>
    </source>
</evidence>
<keyword evidence="3 9" id="KW-0812">Transmembrane</keyword>
<keyword evidence="5" id="KW-0067">ATP-binding</keyword>
<dbReference type="Gene3D" id="1.20.1560.10">
    <property type="entry name" value="ABC transporter type 1, transmembrane domain"/>
    <property type="match status" value="1"/>
</dbReference>
<accession>A0A380DNI1</accession>
<dbReference type="CDD" id="cd07346">
    <property type="entry name" value="ABC_6TM_exporters"/>
    <property type="match status" value="1"/>
</dbReference>
<keyword evidence="7 9" id="KW-0472">Membrane</keyword>
<dbReference type="Pfam" id="PF00664">
    <property type="entry name" value="ABC_membrane"/>
    <property type="match status" value="1"/>
</dbReference>
<dbReference type="SMART" id="SM00382">
    <property type="entry name" value="AAA"/>
    <property type="match status" value="1"/>
</dbReference>
<dbReference type="AlphaFoldDB" id="A0A380DNI1"/>
<dbReference type="Gene3D" id="3.40.50.300">
    <property type="entry name" value="P-loop containing nucleotide triphosphate hydrolases"/>
    <property type="match status" value="1"/>
</dbReference>
<evidence type="ECO:0000313" key="12">
    <source>
        <dbReference type="EMBL" id="SUK38498.1"/>
    </source>
</evidence>
<feature type="domain" description="ABC transporter" evidence="10">
    <location>
        <begin position="337"/>
        <end position="573"/>
    </location>
</feature>
<dbReference type="PANTHER" id="PTHR43394">
    <property type="entry name" value="ATP-DEPENDENT PERMEASE MDL1, MITOCHONDRIAL"/>
    <property type="match status" value="1"/>
</dbReference>
<dbReference type="InterPro" id="IPR039421">
    <property type="entry name" value="Type_1_exporter"/>
</dbReference>
<dbReference type="EMBL" id="UHAQ01000002">
    <property type="protein sequence ID" value="SUK38498.1"/>
    <property type="molecule type" value="Genomic_DNA"/>
</dbReference>
<dbReference type="GO" id="GO:0015421">
    <property type="term" value="F:ABC-type oligopeptide transporter activity"/>
    <property type="evidence" value="ECO:0007669"/>
    <property type="project" value="TreeGrafter"/>
</dbReference>
<protein>
    <submittedName>
        <fullName evidence="12">ABC transporter ATPase/permease</fullName>
        <ecNumber evidence="12">3.6.3.-</ecNumber>
    </submittedName>
</protein>
<gene>
    <name evidence="12" type="ORF">NCTC5664_00858</name>
</gene>